<gene>
    <name evidence="1" type="ORF">CNR29_06255</name>
</gene>
<dbReference type="AlphaFoldDB" id="A0A2A3TXZ4"/>
<protein>
    <recommendedName>
        <fullName evidence="3">Mor transcription activator domain-containing protein</fullName>
    </recommendedName>
</protein>
<sequence>MQSVMSNEFLSAIKICYYDDIKKTFRWWNFVEVDNDALQATYKKLADLLGDDLMMKFYQEFRGTQLSLPMKLYDREGAAKAVRQHYPEMTVKELADTYGYTQRWVKQELKQAKTDQ</sequence>
<evidence type="ECO:0000313" key="1">
    <source>
        <dbReference type="EMBL" id="PBQ23631.1"/>
    </source>
</evidence>
<evidence type="ECO:0008006" key="3">
    <source>
        <dbReference type="Google" id="ProtNLM"/>
    </source>
</evidence>
<name>A0A2A3TXZ4_LEVBR</name>
<dbReference type="Proteomes" id="UP000217918">
    <property type="component" value="Unassembled WGS sequence"/>
</dbReference>
<proteinExistence type="predicted"/>
<reference evidence="1 2" key="1">
    <citation type="submission" date="2017-09" db="EMBL/GenBank/DDBJ databases">
        <title>Genome sequence of Lactobacillus brevis D7.</title>
        <authorList>
            <person name="Kwon M.-S."/>
            <person name="Lim S.K."/>
            <person name="Choi H.-J."/>
        </authorList>
    </citation>
    <scope>NUCLEOTIDE SEQUENCE [LARGE SCALE GENOMIC DNA]</scope>
    <source>
        <strain evidence="1 2">D7</strain>
    </source>
</reference>
<dbReference type="InterPro" id="IPR009057">
    <property type="entry name" value="Homeodomain-like_sf"/>
</dbReference>
<evidence type="ECO:0000313" key="2">
    <source>
        <dbReference type="Proteomes" id="UP000217918"/>
    </source>
</evidence>
<comment type="caution">
    <text evidence="1">The sequence shown here is derived from an EMBL/GenBank/DDBJ whole genome shotgun (WGS) entry which is preliminary data.</text>
</comment>
<organism evidence="1 2">
    <name type="scientific">Levilactobacillus brevis</name>
    <name type="common">Lactobacillus brevis</name>
    <dbReference type="NCBI Taxonomy" id="1580"/>
    <lineage>
        <taxon>Bacteria</taxon>
        <taxon>Bacillati</taxon>
        <taxon>Bacillota</taxon>
        <taxon>Bacilli</taxon>
        <taxon>Lactobacillales</taxon>
        <taxon>Lactobacillaceae</taxon>
        <taxon>Levilactobacillus</taxon>
    </lineage>
</organism>
<dbReference type="EMBL" id="NVYO01000001">
    <property type="protein sequence ID" value="PBQ23631.1"/>
    <property type="molecule type" value="Genomic_DNA"/>
</dbReference>
<dbReference type="SUPFAM" id="SSF46689">
    <property type="entry name" value="Homeodomain-like"/>
    <property type="match status" value="1"/>
</dbReference>
<accession>A0A2A3TXZ4</accession>